<keyword evidence="2" id="KW-1133">Transmembrane helix</keyword>
<accession>A0AA88GUA7</accession>
<dbReference type="EMBL" id="PYSW02000010">
    <property type="protein sequence ID" value="KAG2388546.1"/>
    <property type="molecule type" value="Genomic_DNA"/>
</dbReference>
<feature type="compositionally biased region" description="Low complexity" evidence="1">
    <location>
        <begin position="12"/>
        <end position="41"/>
    </location>
</feature>
<protein>
    <submittedName>
        <fullName evidence="3">Uncharacterized protein</fullName>
    </submittedName>
</protein>
<proteinExistence type="predicted"/>
<dbReference type="GeneID" id="68093172"/>
<keyword evidence="4" id="KW-1185">Reference proteome</keyword>
<keyword evidence="2" id="KW-0812">Transmembrane</keyword>
<name>A0AA88GUA7_NAELO</name>
<sequence length="128" mass="13964">MKKPSPAQTTGSETSSDRSTVSSSSSSSTTPPSQEETTQQPPLANNEELSTEFLKQYNRLQHEGKEINPEELKIQNVLKETLSNPKTLHAARTQFARATGIGYSLLGGGVVLGLAMAWLFKKSNQKQE</sequence>
<dbReference type="Proteomes" id="UP000816034">
    <property type="component" value="Unassembled WGS sequence"/>
</dbReference>
<reference evidence="3 4" key="1">
    <citation type="journal article" date="2018" name="BMC Genomics">
        <title>The genome of Naegleria lovaniensis, the basis for a comparative approach to unravel pathogenicity factors of the human pathogenic amoeba N. fowleri.</title>
        <authorList>
            <person name="Liechti N."/>
            <person name="Schurch N."/>
            <person name="Bruggmann R."/>
            <person name="Wittwer M."/>
        </authorList>
    </citation>
    <scope>NUCLEOTIDE SEQUENCE [LARGE SCALE GENOMIC DNA]</scope>
    <source>
        <strain evidence="3 4">ATCC 30569</strain>
    </source>
</reference>
<evidence type="ECO:0000313" key="4">
    <source>
        <dbReference type="Proteomes" id="UP000816034"/>
    </source>
</evidence>
<gene>
    <name evidence="3" type="ORF">C9374_000710</name>
</gene>
<feature type="region of interest" description="Disordered" evidence="1">
    <location>
        <begin position="1"/>
        <end position="50"/>
    </location>
</feature>
<feature type="compositionally biased region" description="Polar residues" evidence="1">
    <location>
        <begin position="1"/>
        <end position="11"/>
    </location>
</feature>
<evidence type="ECO:0000256" key="1">
    <source>
        <dbReference type="SAM" id="MobiDB-lite"/>
    </source>
</evidence>
<dbReference type="AlphaFoldDB" id="A0AA88GUA7"/>
<comment type="caution">
    <text evidence="3">The sequence shown here is derived from an EMBL/GenBank/DDBJ whole genome shotgun (WGS) entry which is preliminary data.</text>
</comment>
<organism evidence="3 4">
    <name type="scientific">Naegleria lovaniensis</name>
    <name type="common">Amoeba</name>
    <dbReference type="NCBI Taxonomy" id="51637"/>
    <lineage>
        <taxon>Eukaryota</taxon>
        <taxon>Discoba</taxon>
        <taxon>Heterolobosea</taxon>
        <taxon>Tetramitia</taxon>
        <taxon>Eutetramitia</taxon>
        <taxon>Vahlkampfiidae</taxon>
        <taxon>Naegleria</taxon>
    </lineage>
</organism>
<evidence type="ECO:0000313" key="3">
    <source>
        <dbReference type="EMBL" id="KAG2388546.1"/>
    </source>
</evidence>
<dbReference type="RefSeq" id="XP_044552538.1">
    <property type="nucleotide sequence ID" value="XM_044697034.1"/>
</dbReference>
<keyword evidence="2" id="KW-0472">Membrane</keyword>
<feature type="transmembrane region" description="Helical" evidence="2">
    <location>
        <begin position="101"/>
        <end position="120"/>
    </location>
</feature>
<evidence type="ECO:0000256" key="2">
    <source>
        <dbReference type="SAM" id="Phobius"/>
    </source>
</evidence>